<proteinExistence type="predicted"/>
<evidence type="ECO:0000313" key="2">
    <source>
        <dbReference type="EMBL" id="KGJ93825.1"/>
    </source>
</evidence>
<gene>
    <name evidence="2" type="ORF">GAB14E_2380</name>
</gene>
<dbReference type="EMBL" id="JQEC01000021">
    <property type="protein sequence ID" value="KGJ93825.1"/>
    <property type="molecule type" value="Genomic_DNA"/>
</dbReference>
<evidence type="ECO:0000313" key="3">
    <source>
        <dbReference type="Proteomes" id="UP000029868"/>
    </source>
</evidence>
<dbReference type="PATRIC" id="fig|28229.3.peg.2003"/>
<feature type="compositionally biased region" description="Polar residues" evidence="1">
    <location>
        <begin position="267"/>
        <end position="276"/>
    </location>
</feature>
<evidence type="ECO:0000256" key="1">
    <source>
        <dbReference type="SAM" id="MobiDB-lite"/>
    </source>
</evidence>
<reference evidence="2 3" key="1">
    <citation type="submission" date="2014-08" db="EMBL/GenBank/DDBJ databases">
        <title>Genomic and Phenotypic Diversity of Colwellia psychrerythraea strains from Disparate Marine Basins.</title>
        <authorList>
            <person name="Techtmann S.M."/>
            <person name="Stelling S.C."/>
            <person name="Utturkar S.M."/>
            <person name="Alshibli N."/>
            <person name="Harris A."/>
            <person name="Brown S.D."/>
            <person name="Hazen T.C."/>
        </authorList>
    </citation>
    <scope>NUCLEOTIDE SEQUENCE [LARGE SCALE GENOMIC DNA]</scope>
    <source>
        <strain evidence="2 3">GAB14E</strain>
    </source>
</reference>
<sequence length="312" mass="34285">MKKQYNIKFYSTVFLTVLQVGCGDQNASDINDISANNDRERPNVNTSQVVTQQLDPIDSATVSSVIDSKKIPVLQSLINQAELVFKGTLIEISNGISIENIPYTFITYNVDDVISGAYQDSTITLKFVGGEYANGNRLTASNSPNIQLGEESVLFVQQGLDIGCDFVQCENGRFLLTDGKVIAANEQAIVVDDNNRIDYISYAAQRDGRHKASLKKQNIPNFISHLKGLGKKSLSQNKIFKNTDKLLPFKGYASLTQAGQAPETPKNILSNKSNKGTAKIATGSPHDQWEVEQLKQNGGDPILNLRSPYDHN</sequence>
<protein>
    <submittedName>
        <fullName evidence="2">Uncharacterized protein</fullName>
    </submittedName>
</protein>
<accession>A0A099KUF1</accession>
<dbReference type="AlphaFoldDB" id="A0A099KUF1"/>
<organism evidence="2 3">
    <name type="scientific">Colwellia psychrerythraea</name>
    <name type="common">Vibrio psychroerythus</name>
    <dbReference type="NCBI Taxonomy" id="28229"/>
    <lineage>
        <taxon>Bacteria</taxon>
        <taxon>Pseudomonadati</taxon>
        <taxon>Pseudomonadota</taxon>
        <taxon>Gammaproteobacteria</taxon>
        <taxon>Alteromonadales</taxon>
        <taxon>Colwelliaceae</taxon>
        <taxon>Colwellia</taxon>
    </lineage>
</organism>
<dbReference type="RefSeq" id="WP_033082054.1">
    <property type="nucleotide sequence ID" value="NZ_JQEC01000021.1"/>
</dbReference>
<name>A0A099KUF1_COLPS</name>
<dbReference type="OrthoDB" id="8901233at2"/>
<dbReference type="Proteomes" id="UP000029868">
    <property type="component" value="Unassembled WGS sequence"/>
</dbReference>
<feature type="region of interest" description="Disordered" evidence="1">
    <location>
        <begin position="258"/>
        <end position="286"/>
    </location>
</feature>
<comment type="caution">
    <text evidence="2">The sequence shown here is derived from an EMBL/GenBank/DDBJ whole genome shotgun (WGS) entry which is preliminary data.</text>
</comment>